<dbReference type="EMBL" id="JAHLQI010000006">
    <property type="protein sequence ID" value="MBU5491165.1"/>
    <property type="molecule type" value="Genomic_DNA"/>
</dbReference>
<dbReference type="Proteomes" id="UP000783588">
    <property type="component" value="Unassembled WGS sequence"/>
</dbReference>
<keyword evidence="3" id="KW-1185">Reference proteome</keyword>
<accession>A0ABS6EUL3</accession>
<keyword evidence="1" id="KW-0813">Transport</keyword>
<keyword evidence="1" id="KW-0406">Ion transport</keyword>
<comment type="caution">
    <text evidence="2">The sequence shown here is derived from an EMBL/GenBank/DDBJ whole genome shotgun (WGS) entry which is preliminary data.</text>
</comment>
<evidence type="ECO:0000313" key="2">
    <source>
        <dbReference type="EMBL" id="MBU5491165.1"/>
    </source>
</evidence>
<comment type="function">
    <text evidence="1">Key component of the proton channel; it plays a direct role in the translocation of protons across the membrane.</text>
</comment>
<feature type="transmembrane region" description="Helical" evidence="1">
    <location>
        <begin position="173"/>
        <end position="195"/>
    </location>
</feature>
<keyword evidence="1" id="KW-1003">Cell membrane</keyword>
<dbReference type="InterPro" id="IPR045082">
    <property type="entry name" value="ATP_syn_F0_a_bact/chloroplast"/>
</dbReference>
<reference evidence="2 3" key="1">
    <citation type="submission" date="2021-06" db="EMBL/GenBank/DDBJ databases">
        <authorList>
            <person name="Sun Q."/>
            <person name="Li D."/>
        </authorList>
    </citation>
    <scope>NUCLEOTIDE SEQUENCE [LARGE SCALE GENOMIC DNA]</scope>
    <source>
        <strain evidence="2 3">MSJd-7</strain>
    </source>
</reference>
<dbReference type="Pfam" id="PF00119">
    <property type="entry name" value="ATP-synt_A"/>
    <property type="match status" value="1"/>
</dbReference>
<dbReference type="PANTHER" id="PTHR42823:SF3">
    <property type="entry name" value="ATP SYNTHASE SUBUNIT A, CHLOROPLASTIC"/>
    <property type="match status" value="1"/>
</dbReference>
<feature type="transmembrane region" description="Helical" evidence="1">
    <location>
        <begin position="116"/>
        <end position="137"/>
    </location>
</feature>
<comment type="similarity">
    <text evidence="1">Belongs to the ATPase A chain family.</text>
</comment>
<dbReference type="RefSeq" id="WP_216470877.1">
    <property type="nucleotide sequence ID" value="NZ_JAHLQI010000006.1"/>
</dbReference>
<dbReference type="HAMAP" id="MF_01393">
    <property type="entry name" value="ATP_synth_a_bact"/>
    <property type="match status" value="1"/>
</dbReference>
<name>A0ABS6EUL3_9FIRM</name>
<keyword evidence="1" id="KW-0066">ATP synthesis</keyword>
<dbReference type="CDD" id="cd00310">
    <property type="entry name" value="ATP-synt_Fo_a_6"/>
    <property type="match status" value="1"/>
</dbReference>
<proteinExistence type="inferred from homology"/>
<evidence type="ECO:0000256" key="1">
    <source>
        <dbReference type="HAMAP-Rule" id="MF_01393"/>
    </source>
</evidence>
<comment type="subcellular location">
    <subcellularLocation>
        <location evidence="1">Cell membrane</location>
        <topology evidence="1">Multi-pass membrane protein</topology>
    </subcellularLocation>
</comment>
<evidence type="ECO:0000313" key="3">
    <source>
        <dbReference type="Proteomes" id="UP000783588"/>
    </source>
</evidence>
<gene>
    <name evidence="1" type="primary">atpB</name>
    <name evidence="2" type="ORF">KQI75_11160</name>
</gene>
<feature type="transmembrane region" description="Helical" evidence="1">
    <location>
        <begin position="201"/>
        <end position="223"/>
    </location>
</feature>
<dbReference type="PANTHER" id="PTHR42823">
    <property type="entry name" value="ATP SYNTHASE SUBUNIT A, CHLOROPLASTIC"/>
    <property type="match status" value="1"/>
</dbReference>
<keyword evidence="1" id="KW-0812">Transmembrane</keyword>
<dbReference type="NCBIfam" id="NF004486">
    <property type="entry name" value="PRK05815.3-4"/>
    <property type="match status" value="1"/>
</dbReference>
<organism evidence="2 3">
    <name type="scientific">Butyricicoccus intestinisimiae</name>
    <dbReference type="NCBI Taxonomy" id="2841509"/>
    <lineage>
        <taxon>Bacteria</taxon>
        <taxon>Bacillati</taxon>
        <taxon>Bacillota</taxon>
        <taxon>Clostridia</taxon>
        <taxon>Eubacteriales</taxon>
        <taxon>Butyricicoccaceae</taxon>
        <taxon>Butyricicoccus</taxon>
    </lineage>
</organism>
<feature type="transmembrane region" description="Helical" evidence="1">
    <location>
        <begin position="33"/>
        <end position="50"/>
    </location>
</feature>
<keyword evidence="1" id="KW-0138">CF(0)</keyword>
<protein>
    <recommendedName>
        <fullName evidence="1">ATP synthase subunit a</fullName>
    </recommendedName>
    <alternativeName>
        <fullName evidence="1">ATP synthase F0 sector subunit a</fullName>
    </alternativeName>
    <alternativeName>
        <fullName evidence="1">F-ATPase subunit 6</fullName>
    </alternativeName>
</protein>
<keyword evidence="1" id="KW-0472">Membrane</keyword>
<sequence length="228" mass="24971">MEEIKAELNAQLQSKIAFDIPLFGGIPVPQSTVITWVIMAILTALAIWLTRGLNRKPGRRQVAAETFVGFINGFCKNTLGEKYWRTFAPYLGTVGLYLGLANISGLFGVTPPTKDLNVTAGLAVMSAILIYGAQFRYHGLGGGLKKFGQPVAIVAPLNVMEIGIRPLSLCMRLFGNIFAGFVIMELLKMLMPVVLPIPFSLYFDVFDGMLQAIVFVFLTTLFLSESLD</sequence>
<keyword evidence="1" id="KW-0375">Hydrogen ion transport</keyword>
<dbReference type="InterPro" id="IPR000568">
    <property type="entry name" value="ATP_synth_F0_asu"/>
</dbReference>
<feature type="transmembrane region" description="Helical" evidence="1">
    <location>
        <begin position="87"/>
        <end position="110"/>
    </location>
</feature>
<keyword evidence="1" id="KW-1133">Transmembrane helix</keyword>